<evidence type="ECO:0000259" key="2">
    <source>
        <dbReference type="PROSITE" id="PS50975"/>
    </source>
</evidence>
<dbReference type="STRING" id="1080227.A8L45_11490"/>
<proteinExistence type="predicted"/>
<evidence type="ECO:0000313" key="4">
    <source>
        <dbReference type="Proteomes" id="UP000094936"/>
    </source>
</evidence>
<evidence type="ECO:0000313" key="3">
    <source>
        <dbReference type="EMBL" id="ODA33061.1"/>
    </source>
</evidence>
<keyword evidence="1" id="KW-0067">ATP-binding</keyword>
<dbReference type="AlphaFoldDB" id="A0A1C3EIJ2"/>
<keyword evidence="1" id="KW-0547">Nucleotide-binding</keyword>
<dbReference type="OrthoDB" id="20966at2"/>
<sequence>MSVRTLWACFNAESLWKSACFTSLPSFTHEAQDRQHHFLDEILVPQQPGDRILTLVKPDSSLSSYHQSIGAGFYRESLCEDLQSWEENGAPNWRSLPVPCGLISETMSQGKQSPFANVPSAYQGVFSSDHLPDYQDVVKVNDKRYAVDCCHRLGIKSYGTNLQSSSCLAALETHSLPLILKEPFGVSGKGSLVIKHPAILARICDHLKKQMQHGKQLALTVEPFLEKALDFSSQWKISEDGTVTFISYSEILNEHLKFSGVRQPSSALIERIESVGYRAQLEPLLATMFKDGYWGAVCIDSMLLQDGTVVPVVEINARESMGSLAHRWFECLELPSEALFQQYTIKYDAPIDMGALLNTLNEMNALYNKGMKSGVIPLNSLCLQAPDNGEPNNMGRCYMISLGLSAAAVSEVLTEAFQSQGAMVQ</sequence>
<feature type="domain" description="ATP-grasp" evidence="2">
    <location>
        <begin position="147"/>
        <end position="345"/>
    </location>
</feature>
<dbReference type="GO" id="GO:0005524">
    <property type="term" value="F:ATP binding"/>
    <property type="evidence" value="ECO:0007669"/>
    <property type="project" value="UniProtKB-UniRule"/>
</dbReference>
<dbReference type="GO" id="GO:0046872">
    <property type="term" value="F:metal ion binding"/>
    <property type="evidence" value="ECO:0007669"/>
    <property type="project" value="InterPro"/>
</dbReference>
<evidence type="ECO:0000256" key="1">
    <source>
        <dbReference type="PROSITE-ProRule" id="PRU00409"/>
    </source>
</evidence>
<dbReference type="PROSITE" id="PS50975">
    <property type="entry name" value="ATP_GRASP"/>
    <property type="match status" value="1"/>
</dbReference>
<dbReference type="RefSeq" id="WP_068902372.1">
    <property type="nucleotide sequence ID" value="NZ_JBHUIF010000002.1"/>
</dbReference>
<dbReference type="InterPro" id="IPR011761">
    <property type="entry name" value="ATP-grasp"/>
</dbReference>
<dbReference type="EMBL" id="LYBM01000019">
    <property type="protein sequence ID" value="ODA33061.1"/>
    <property type="molecule type" value="Genomic_DNA"/>
</dbReference>
<comment type="caution">
    <text evidence="3">The sequence shown here is derived from an EMBL/GenBank/DDBJ whole genome shotgun (WGS) entry which is preliminary data.</text>
</comment>
<name>A0A1C3EIJ2_9GAMM</name>
<organism evidence="3 4">
    <name type="scientific">Veronia pacifica</name>
    <dbReference type="NCBI Taxonomy" id="1080227"/>
    <lineage>
        <taxon>Bacteria</taxon>
        <taxon>Pseudomonadati</taxon>
        <taxon>Pseudomonadota</taxon>
        <taxon>Gammaproteobacteria</taxon>
        <taxon>Vibrionales</taxon>
        <taxon>Vibrionaceae</taxon>
        <taxon>Veronia</taxon>
    </lineage>
</organism>
<dbReference type="SUPFAM" id="SSF56059">
    <property type="entry name" value="Glutathione synthetase ATP-binding domain-like"/>
    <property type="match status" value="1"/>
</dbReference>
<keyword evidence="4" id="KW-1185">Reference proteome</keyword>
<dbReference type="Proteomes" id="UP000094936">
    <property type="component" value="Unassembled WGS sequence"/>
</dbReference>
<reference evidence="3 4" key="1">
    <citation type="submission" date="2016-05" db="EMBL/GenBank/DDBJ databases">
        <title>Genomic Taxonomy of the Vibrionaceae.</title>
        <authorList>
            <person name="Gomez-Gil B."/>
            <person name="Enciso-Ibarra J."/>
        </authorList>
    </citation>
    <scope>NUCLEOTIDE SEQUENCE [LARGE SCALE GENOMIC DNA]</scope>
    <source>
        <strain evidence="3 4">CAIM 1920</strain>
    </source>
</reference>
<gene>
    <name evidence="3" type="ORF">A8L45_11490</name>
</gene>
<protein>
    <recommendedName>
        <fullName evidence="2">ATP-grasp domain-containing protein</fullName>
    </recommendedName>
</protein>
<accession>A0A1C3EIJ2</accession>